<name>A0ABV8E3F5_9NOCA</name>
<dbReference type="EMBL" id="JBHSAX010000033">
    <property type="protein sequence ID" value="MFC3966317.1"/>
    <property type="molecule type" value="Genomic_DNA"/>
</dbReference>
<protein>
    <submittedName>
        <fullName evidence="2">Uncharacterized protein</fullName>
    </submittedName>
</protein>
<evidence type="ECO:0000313" key="2">
    <source>
        <dbReference type="EMBL" id="MFC3966317.1"/>
    </source>
</evidence>
<reference evidence="3" key="1">
    <citation type="journal article" date="2019" name="Int. J. Syst. Evol. Microbiol.">
        <title>The Global Catalogue of Microorganisms (GCM) 10K type strain sequencing project: providing services to taxonomists for standard genome sequencing and annotation.</title>
        <authorList>
            <consortium name="The Broad Institute Genomics Platform"/>
            <consortium name="The Broad Institute Genome Sequencing Center for Infectious Disease"/>
            <person name="Wu L."/>
            <person name="Ma J."/>
        </authorList>
    </citation>
    <scope>NUCLEOTIDE SEQUENCE [LARGE SCALE GENOMIC DNA]</scope>
    <source>
        <strain evidence="3">CGMCC 4.7330</strain>
    </source>
</reference>
<keyword evidence="3" id="KW-1185">Reference proteome</keyword>
<dbReference type="RefSeq" id="WP_378617318.1">
    <property type="nucleotide sequence ID" value="NZ_JBHSAX010000033.1"/>
</dbReference>
<evidence type="ECO:0000313" key="3">
    <source>
        <dbReference type="Proteomes" id="UP001595696"/>
    </source>
</evidence>
<comment type="caution">
    <text evidence="2">The sequence shown here is derived from an EMBL/GenBank/DDBJ whole genome shotgun (WGS) entry which is preliminary data.</text>
</comment>
<gene>
    <name evidence="2" type="ORF">ACFO0B_30385</name>
</gene>
<feature type="region of interest" description="Disordered" evidence="1">
    <location>
        <begin position="1"/>
        <end position="31"/>
    </location>
</feature>
<sequence>MVVAAMEEEPAEVDVEDAESEESSEQADIPSTAAVSIEATSTVRCFVRIIVIHIFRDGRRTEPYFD</sequence>
<dbReference type="Proteomes" id="UP001595696">
    <property type="component" value="Unassembled WGS sequence"/>
</dbReference>
<feature type="compositionally biased region" description="Acidic residues" evidence="1">
    <location>
        <begin position="1"/>
        <end position="25"/>
    </location>
</feature>
<accession>A0ABV8E3F5</accession>
<organism evidence="2 3">
    <name type="scientific">Nocardia jiangsuensis</name>
    <dbReference type="NCBI Taxonomy" id="1691563"/>
    <lineage>
        <taxon>Bacteria</taxon>
        <taxon>Bacillati</taxon>
        <taxon>Actinomycetota</taxon>
        <taxon>Actinomycetes</taxon>
        <taxon>Mycobacteriales</taxon>
        <taxon>Nocardiaceae</taxon>
        <taxon>Nocardia</taxon>
    </lineage>
</organism>
<proteinExistence type="predicted"/>
<evidence type="ECO:0000256" key="1">
    <source>
        <dbReference type="SAM" id="MobiDB-lite"/>
    </source>
</evidence>